<dbReference type="KEGG" id="apln:108735667"/>
<evidence type="ECO:0000256" key="4">
    <source>
        <dbReference type="ARBA" id="ARBA00022553"/>
    </source>
</evidence>
<dbReference type="SUPFAM" id="SSF103506">
    <property type="entry name" value="Mitochondrial carrier"/>
    <property type="match status" value="1"/>
</dbReference>
<comment type="function">
    <text evidence="13">Responsible for the transport of glutamate from the cytosol into the mitochondrial matrix with the concomitant import of a proton (symport system).</text>
</comment>
<dbReference type="RefSeq" id="XP_025830391.1">
    <property type="nucleotide sequence ID" value="XM_025974606.1"/>
</dbReference>
<feature type="repeat" description="Solcar" evidence="17">
    <location>
        <begin position="102"/>
        <end position="193"/>
    </location>
</feature>
<evidence type="ECO:0000313" key="20">
    <source>
        <dbReference type="Proteomes" id="UP000192223"/>
    </source>
</evidence>
<keyword evidence="3 18" id="KW-0813">Transport</keyword>
<gene>
    <name evidence="21 22" type="primary">LOC108735667</name>
</gene>
<evidence type="ECO:0000256" key="6">
    <source>
        <dbReference type="ARBA" id="ARBA00022737"/>
    </source>
</evidence>
<proteinExistence type="inferred from homology"/>
<evidence type="ECO:0000313" key="21">
    <source>
        <dbReference type="RefSeq" id="XP_025830391.1"/>
    </source>
</evidence>
<dbReference type="Gene3D" id="1.50.40.10">
    <property type="entry name" value="Mitochondrial carrier domain"/>
    <property type="match status" value="1"/>
</dbReference>
<protein>
    <recommendedName>
        <fullName evidence="14">Mitochondrial glutamate carrier 2</fullName>
    </recommendedName>
    <alternativeName>
        <fullName evidence="16">Glutamate/H(+) symporter 2</fullName>
    </alternativeName>
    <alternativeName>
        <fullName evidence="15">Solute carrier family 25 member 18</fullName>
    </alternativeName>
</protein>
<organism evidence="20 22">
    <name type="scientific">Agrilus planipennis</name>
    <name type="common">Emerald ash borer</name>
    <name type="synonym">Agrilus marcopoli</name>
    <dbReference type="NCBI Taxonomy" id="224129"/>
    <lineage>
        <taxon>Eukaryota</taxon>
        <taxon>Metazoa</taxon>
        <taxon>Ecdysozoa</taxon>
        <taxon>Arthropoda</taxon>
        <taxon>Hexapoda</taxon>
        <taxon>Insecta</taxon>
        <taxon>Pterygota</taxon>
        <taxon>Neoptera</taxon>
        <taxon>Endopterygota</taxon>
        <taxon>Coleoptera</taxon>
        <taxon>Polyphaga</taxon>
        <taxon>Elateriformia</taxon>
        <taxon>Buprestoidea</taxon>
        <taxon>Buprestidae</taxon>
        <taxon>Agrilinae</taxon>
        <taxon>Agrilus</taxon>
    </lineage>
</organism>
<evidence type="ECO:0000256" key="8">
    <source>
        <dbReference type="ARBA" id="ARBA00022847"/>
    </source>
</evidence>
<dbReference type="InterPro" id="IPR002067">
    <property type="entry name" value="MCP"/>
</dbReference>
<dbReference type="GO" id="GO:0043490">
    <property type="term" value="P:malate-aspartate shuttle"/>
    <property type="evidence" value="ECO:0007669"/>
    <property type="project" value="TreeGrafter"/>
</dbReference>
<evidence type="ECO:0000256" key="13">
    <source>
        <dbReference type="ARBA" id="ARBA00057953"/>
    </source>
</evidence>
<dbReference type="PROSITE" id="PS50920">
    <property type="entry name" value="SOLCAR"/>
    <property type="match status" value="3"/>
</dbReference>
<dbReference type="InterPro" id="IPR051028">
    <property type="entry name" value="Mito_Solute_Carrier"/>
</dbReference>
<evidence type="ECO:0000256" key="16">
    <source>
        <dbReference type="ARBA" id="ARBA00081096"/>
    </source>
</evidence>
<dbReference type="Pfam" id="PF00153">
    <property type="entry name" value="Mito_carr"/>
    <property type="match status" value="3"/>
</dbReference>
<keyword evidence="11 17" id="KW-0472">Membrane</keyword>
<evidence type="ECO:0000256" key="15">
    <source>
        <dbReference type="ARBA" id="ARBA00076502"/>
    </source>
</evidence>
<comment type="similarity">
    <text evidence="2 18">Belongs to the mitochondrial carrier (TC 2.A.29) family.</text>
</comment>
<evidence type="ECO:0000256" key="7">
    <source>
        <dbReference type="ARBA" id="ARBA00022792"/>
    </source>
</evidence>
<dbReference type="PANTHER" id="PTHR45678">
    <property type="entry name" value="MITOCHONDRIAL 2-OXODICARBOXYLATE CARRIER 1-RELATED"/>
    <property type="match status" value="1"/>
</dbReference>
<evidence type="ECO:0000256" key="18">
    <source>
        <dbReference type="RuleBase" id="RU000488"/>
    </source>
</evidence>
<sequence>MKLQNVIFKIANASIAGVIGITLVFPLDLVKTRLQTQQPQPNGQLQYTSMFDCFRKTYRQEGFSGMYKGSGVVIVLLMPEKAIKLVGNDFLRDQLRTANGELSLFRQVLAGMLTGVIQCIVTTPLELMKIQLQNAGRVAAALGKPRKTTSEVIKGILLNYGVFGMYKGIGPTILRDSVFSALYFPLFAFLNSAGPRRKDGSGEAASWVSFASGCSSACVSAWLVTPIDVIKTRLQNLEKVKGETRYNGIADAFVKTLRQEGVKALFRGGACRVMVIAPLFGIVQVVYLLGIAERIIGVDYHRTG</sequence>
<name>A0A7F5R3V6_AGRPL</name>
<keyword evidence="4" id="KW-0597">Phosphoprotein</keyword>
<keyword evidence="8" id="KW-0769">Symport</keyword>
<feature type="transmembrane region" description="Helical" evidence="19">
    <location>
        <begin position="6"/>
        <end position="27"/>
    </location>
</feature>
<keyword evidence="7" id="KW-0999">Mitochondrion inner membrane</keyword>
<dbReference type="InterPro" id="IPR018108">
    <property type="entry name" value="MCP_transmembrane"/>
</dbReference>
<feature type="repeat" description="Solcar" evidence="17">
    <location>
        <begin position="4"/>
        <end position="94"/>
    </location>
</feature>
<evidence type="ECO:0000256" key="5">
    <source>
        <dbReference type="ARBA" id="ARBA00022692"/>
    </source>
</evidence>
<evidence type="ECO:0000256" key="2">
    <source>
        <dbReference type="ARBA" id="ARBA00006375"/>
    </source>
</evidence>
<dbReference type="OrthoDB" id="2382881at2759"/>
<dbReference type="GeneID" id="108735667"/>
<evidence type="ECO:0000313" key="22">
    <source>
        <dbReference type="RefSeq" id="XP_025830392.1"/>
    </source>
</evidence>
<dbReference type="PANTHER" id="PTHR45678:SF5">
    <property type="entry name" value="AT03939P-RELATED"/>
    <property type="match status" value="1"/>
</dbReference>
<evidence type="ECO:0000256" key="12">
    <source>
        <dbReference type="ARBA" id="ARBA00048437"/>
    </source>
</evidence>
<keyword evidence="10" id="KW-0496">Mitochondrion</keyword>
<reference evidence="21 22" key="1">
    <citation type="submission" date="2025-04" db="UniProtKB">
        <authorList>
            <consortium name="RefSeq"/>
        </authorList>
    </citation>
    <scope>IDENTIFICATION</scope>
    <source>
        <tissue evidence="21 22">Entire body</tissue>
    </source>
</reference>
<evidence type="ECO:0000256" key="19">
    <source>
        <dbReference type="SAM" id="Phobius"/>
    </source>
</evidence>
<evidence type="ECO:0000256" key="14">
    <source>
        <dbReference type="ARBA" id="ARBA00069241"/>
    </source>
</evidence>
<keyword evidence="20" id="KW-1185">Reference proteome</keyword>
<feature type="repeat" description="Solcar" evidence="17">
    <location>
        <begin position="204"/>
        <end position="293"/>
    </location>
</feature>
<dbReference type="PRINTS" id="PR00926">
    <property type="entry name" value="MITOCARRIER"/>
</dbReference>
<dbReference type="GO" id="GO:0005743">
    <property type="term" value="C:mitochondrial inner membrane"/>
    <property type="evidence" value="ECO:0007669"/>
    <property type="project" value="UniProtKB-SubCell"/>
</dbReference>
<keyword evidence="5 17" id="KW-0812">Transmembrane</keyword>
<dbReference type="GO" id="GO:0015293">
    <property type="term" value="F:symporter activity"/>
    <property type="evidence" value="ECO:0007669"/>
    <property type="project" value="UniProtKB-KW"/>
</dbReference>
<dbReference type="AlphaFoldDB" id="A0A7F5R3V6"/>
<comment type="subcellular location">
    <subcellularLocation>
        <location evidence="1">Mitochondrion inner membrane</location>
        <topology evidence="1">Multi-pass membrane protein</topology>
    </subcellularLocation>
</comment>
<accession>A0A7F5R3V6</accession>
<keyword evidence="6" id="KW-0677">Repeat</keyword>
<evidence type="ECO:0000256" key="11">
    <source>
        <dbReference type="ARBA" id="ARBA00023136"/>
    </source>
</evidence>
<evidence type="ECO:0000256" key="3">
    <source>
        <dbReference type="ARBA" id="ARBA00022448"/>
    </source>
</evidence>
<dbReference type="GO" id="GO:0005313">
    <property type="term" value="F:L-glutamate transmembrane transporter activity"/>
    <property type="evidence" value="ECO:0007669"/>
    <property type="project" value="TreeGrafter"/>
</dbReference>
<keyword evidence="9 19" id="KW-1133">Transmembrane helix</keyword>
<dbReference type="RefSeq" id="XP_025830392.1">
    <property type="nucleotide sequence ID" value="XM_025974607.1"/>
</dbReference>
<evidence type="ECO:0000256" key="10">
    <source>
        <dbReference type="ARBA" id="ARBA00023128"/>
    </source>
</evidence>
<feature type="transmembrane region" description="Helical" evidence="19">
    <location>
        <begin position="273"/>
        <end position="292"/>
    </location>
</feature>
<evidence type="ECO:0000256" key="1">
    <source>
        <dbReference type="ARBA" id="ARBA00004448"/>
    </source>
</evidence>
<dbReference type="InterPro" id="IPR023395">
    <property type="entry name" value="MCP_dom_sf"/>
</dbReference>
<dbReference type="GO" id="GO:0015183">
    <property type="term" value="F:L-aspartate transmembrane transporter activity"/>
    <property type="evidence" value="ECO:0007669"/>
    <property type="project" value="TreeGrafter"/>
</dbReference>
<evidence type="ECO:0000256" key="9">
    <source>
        <dbReference type="ARBA" id="ARBA00022989"/>
    </source>
</evidence>
<evidence type="ECO:0000256" key="17">
    <source>
        <dbReference type="PROSITE-ProRule" id="PRU00282"/>
    </source>
</evidence>
<dbReference type="Proteomes" id="UP000192223">
    <property type="component" value="Unplaced"/>
</dbReference>
<dbReference type="FunFam" id="1.50.40.10:FF:000026">
    <property type="entry name" value="Putative mitochondrial glutamate carrier 2"/>
    <property type="match status" value="1"/>
</dbReference>
<comment type="catalytic activity">
    <reaction evidence="12">
        <text>L-glutamate(in) + H(+)(in) = L-glutamate(out) + H(+)(out)</text>
        <dbReference type="Rhea" id="RHEA:70955"/>
        <dbReference type="ChEBI" id="CHEBI:15378"/>
        <dbReference type="ChEBI" id="CHEBI:29985"/>
    </reaction>
</comment>